<accession>A0A1H9NPQ0</accession>
<feature type="region of interest" description="Disordered" evidence="1">
    <location>
        <begin position="170"/>
        <end position="216"/>
    </location>
</feature>
<feature type="compositionally biased region" description="Gly residues" evidence="1">
    <location>
        <begin position="205"/>
        <end position="214"/>
    </location>
</feature>
<evidence type="ECO:0000256" key="1">
    <source>
        <dbReference type="SAM" id="MobiDB-lite"/>
    </source>
</evidence>
<dbReference type="InterPro" id="IPR007921">
    <property type="entry name" value="CHAP_dom"/>
</dbReference>
<gene>
    <name evidence="3" type="ORF">SAMN04487818_10356</name>
</gene>
<evidence type="ECO:0000313" key="4">
    <source>
        <dbReference type="Proteomes" id="UP000199051"/>
    </source>
</evidence>
<dbReference type="RefSeq" id="WP_092775538.1">
    <property type="nucleotide sequence ID" value="NZ_FOGI01000003.1"/>
</dbReference>
<dbReference type="Pfam" id="PF05257">
    <property type="entry name" value="CHAP"/>
    <property type="match status" value="1"/>
</dbReference>
<dbReference type="Gene3D" id="3.90.1720.10">
    <property type="entry name" value="endopeptidase domain like (from Nostoc punctiforme)"/>
    <property type="match status" value="1"/>
</dbReference>
<reference evidence="4" key="1">
    <citation type="submission" date="2016-10" db="EMBL/GenBank/DDBJ databases">
        <authorList>
            <person name="Varghese N."/>
            <person name="Submissions S."/>
        </authorList>
    </citation>
    <scope>NUCLEOTIDE SEQUENCE [LARGE SCALE GENOMIC DNA]</scope>
    <source>
        <strain evidence="4">DSM 44260</strain>
    </source>
</reference>
<dbReference type="Proteomes" id="UP000199051">
    <property type="component" value="Unassembled WGS sequence"/>
</dbReference>
<dbReference type="AlphaFoldDB" id="A0A1H9NPQ0"/>
<proteinExistence type="predicted"/>
<dbReference type="EMBL" id="FOGI01000003">
    <property type="protein sequence ID" value="SER37609.1"/>
    <property type="molecule type" value="Genomic_DNA"/>
</dbReference>
<dbReference type="InterPro" id="IPR038765">
    <property type="entry name" value="Papain-like_cys_pep_sf"/>
</dbReference>
<evidence type="ECO:0000259" key="2">
    <source>
        <dbReference type="Pfam" id="PF05257"/>
    </source>
</evidence>
<feature type="compositionally biased region" description="Gly residues" evidence="1">
    <location>
        <begin position="186"/>
        <end position="198"/>
    </location>
</feature>
<feature type="domain" description="Peptidase C51" evidence="2">
    <location>
        <begin position="238"/>
        <end position="324"/>
    </location>
</feature>
<name>A0A1H9NPQ0_9PSEU</name>
<dbReference type="SUPFAM" id="SSF54001">
    <property type="entry name" value="Cysteine proteinases"/>
    <property type="match status" value="1"/>
</dbReference>
<dbReference type="STRING" id="155974.SAMN04487818_10356"/>
<keyword evidence="4" id="KW-1185">Reference proteome</keyword>
<sequence length="348" mass="36487">MDTRQVARHFAATIVEHRNRLAGKAEDASRAQQAFASVHTELAEHRVKHRDDTHALLADWVGRDADGFSRRADRTRSALRGTGEAAGKAAGITAGAAEALVSGHGAVVRLLDEYTERAVRVLDAGLAVGQRPALMRAVGEVADLVRQYTGESAKQVAETKVALADAAHRLRALHEPREKPKRAGSGSAGGSGGSGGSRGSEDTRGSGGSGGAGGAHRVTQVAASQLGYHEGPGNTNKYGPAAPWCSSFATWVWRRAGVNIPLLPFTGAVFTWGKEKGLAYRDLSRARPGDVLLFGTGPQNTSTSTHIGIVEKVNGDKVTLIEGNAGDSVARRTHTLSHSTFYGGVHPS</sequence>
<organism evidence="3 4">
    <name type="scientific">Actinokineospora terrae</name>
    <dbReference type="NCBI Taxonomy" id="155974"/>
    <lineage>
        <taxon>Bacteria</taxon>
        <taxon>Bacillati</taxon>
        <taxon>Actinomycetota</taxon>
        <taxon>Actinomycetes</taxon>
        <taxon>Pseudonocardiales</taxon>
        <taxon>Pseudonocardiaceae</taxon>
        <taxon>Actinokineospora</taxon>
    </lineage>
</organism>
<protein>
    <submittedName>
        <fullName evidence="3">CHAP domain-containing protein</fullName>
    </submittedName>
</protein>
<evidence type="ECO:0000313" key="3">
    <source>
        <dbReference type="EMBL" id="SER37609.1"/>
    </source>
</evidence>